<reference evidence="4" key="1">
    <citation type="journal article" date="2019" name="Int. J. Syst. Evol. Microbiol.">
        <title>The Global Catalogue of Microorganisms (GCM) 10K type strain sequencing project: providing services to taxonomists for standard genome sequencing and annotation.</title>
        <authorList>
            <consortium name="The Broad Institute Genomics Platform"/>
            <consortium name="The Broad Institute Genome Sequencing Center for Infectious Disease"/>
            <person name="Wu L."/>
            <person name="Ma J."/>
        </authorList>
    </citation>
    <scope>NUCLEOTIDE SEQUENCE [LARGE SCALE GENOMIC DNA]</scope>
    <source>
        <strain evidence="4">JCM 17728</strain>
    </source>
</reference>
<comment type="caution">
    <text evidence="3">The sequence shown here is derived from an EMBL/GenBank/DDBJ whole genome shotgun (WGS) entry which is preliminary data.</text>
</comment>
<dbReference type="SUPFAM" id="SSF52833">
    <property type="entry name" value="Thioredoxin-like"/>
    <property type="match status" value="1"/>
</dbReference>
<organism evidence="3 4">
    <name type="scientific">Kangiella marina</name>
    <dbReference type="NCBI Taxonomy" id="1079178"/>
    <lineage>
        <taxon>Bacteria</taxon>
        <taxon>Pseudomonadati</taxon>
        <taxon>Pseudomonadota</taxon>
        <taxon>Gammaproteobacteria</taxon>
        <taxon>Kangiellales</taxon>
        <taxon>Kangiellaceae</taxon>
        <taxon>Kangiella</taxon>
    </lineage>
</organism>
<proteinExistence type="predicted"/>
<dbReference type="Proteomes" id="UP001501011">
    <property type="component" value="Unassembled WGS sequence"/>
</dbReference>
<feature type="domain" description="DSBA-like thioredoxin" evidence="2">
    <location>
        <begin position="78"/>
        <end position="180"/>
    </location>
</feature>
<evidence type="ECO:0000259" key="2">
    <source>
        <dbReference type="Pfam" id="PF01323"/>
    </source>
</evidence>
<dbReference type="Pfam" id="PF01323">
    <property type="entry name" value="DSBA"/>
    <property type="match status" value="1"/>
</dbReference>
<dbReference type="PANTHER" id="PTHR35891:SF3">
    <property type="entry name" value="THIOL:DISULFIDE INTERCHANGE PROTEIN DSBL"/>
    <property type="match status" value="1"/>
</dbReference>
<accession>A0ABP8IJ51</accession>
<gene>
    <name evidence="3" type="ORF">GCM10023151_11040</name>
</gene>
<dbReference type="EMBL" id="BAABFV010000001">
    <property type="protein sequence ID" value="GAA4359823.1"/>
    <property type="molecule type" value="Genomic_DNA"/>
</dbReference>
<keyword evidence="4" id="KW-1185">Reference proteome</keyword>
<dbReference type="RefSeq" id="WP_345292204.1">
    <property type="nucleotide sequence ID" value="NZ_BAABFV010000001.1"/>
</dbReference>
<feature type="chain" id="PRO_5045707445" description="DSBA-like thioredoxin domain-containing protein" evidence="1">
    <location>
        <begin position="20"/>
        <end position="193"/>
    </location>
</feature>
<dbReference type="InterPro" id="IPR001853">
    <property type="entry name" value="DSBA-like_thioredoxin_dom"/>
</dbReference>
<evidence type="ECO:0000313" key="3">
    <source>
        <dbReference type="EMBL" id="GAA4359823.1"/>
    </source>
</evidence>
<sequence>MRKLLIALGLALMSYTVTAEFTEGKEYWEIAQPEGIPVATDDNLFFTWLGCDSCRKIEAELSQDLEGFEVVPLIARQNWRPAAKVFYVIQMLDGEAEALLKIKQQIDEGELDPTDQKALFEAIFELGYDKEQVAELLEDRRLYNRISQAEALAKNYKIQYAPTVVVKGQYATDARSTMTIKKFREVLNFLKSL</sequence>
<evidence type="ECO:0000313" key="4">
    <source>
        <dbReference type="Proteomes" id="UP001501011"/>
    </source>
</evidence>
<dbReference type="InterPro" id="IPR036249">
    <property type="entry name" value="Thioredoxin-like_sf"/>
</dbReference>
<keyword evidence="1" id="KW-0732">Signal</keyword>
<evidence type="ECO:0000256" key="1">
    <source>
        <dbReference type="SAM" id="SignalP"/>
    </source>
</evidence>
<protein>
    <recommendedName>
        <fullName evidence="2">DSBA-like thioredoxin domain-containing protein</fullName>
    </recommendedName>
</protein>
<dbReference type="InterPro" id="IPR050824">
    <property type="entry name" value="Thiol_disulfide_DsbA"/>
</dbReference>
<dbReference type="PANTHER" id="PTHR35891">
    <property type="entry name" value="THIOL:DISULFIDE INTERCHANGE PROTEIN DSBA"/>
    <property type="match status" value="1"/>
</dbReference>
<feature type="signal peptide" evidence="1">
    <location>
        <begin position="1"/>
        <end position="19"/>
    </location>
</feature>
<name>A0ABP8IJ51_9GAMM</name>
<dbReference type="Gene3D" id="3.40.30.10">
    <property type="entry name" value="Glutaredoxin"/>
    <property type="match status" value="1"/>
</dbReference>